<name>A0A558CMY1_9GAMM</name>
<feature type="domain" description="DUF403" evidence="1">
    <location>
        <begin position="1"/>
        <end position="305"/>
    </location>
</feature>
<sequence length="306" mass="35450">MLSRVAENIYWMARYIERAENTARLVMVNTNLLLDLPKGLQPGWQPIIEILGTEAIFLQSNAEFNERAVLKFLIADPQSPSSILYSLQLARENARTIRDIIPREGWEQVNDLYLMAKSKAASGYTKKGRYDYLKNIVLGAQTITGLLAGTMLHDIGYDFLRMGRNLERAEMTTRIIDVRSANLLEEHEGLTPYENIQWMSVLKSLTAYQMYRRTIQVRVRRKDVLKFLLKDKQFPRAFFHNLLEVKSCLQDLPRSEEAITQLNEVGKKVLRADQAILQQDELHQFIDELQLGLAQINQVITRTYFQ</sequence>
<evidence type="ECO:0000313" key="2">
    <source>
        <dbReference type="EMBL" id="TVT50133.1"/>
    </source>
</evidence>
<dbReference type="STRING" id="1543721.AAY24_05565"/>
<dbReference type="AlphaFoldDB" id="A0A558CMY1"/>
<dbReference type="Pfam" id="PF04168">
    <property type="entry name" value="Alpha-E"/>
    <property type="match status" value="1"/>
</dbReference>
<dbReference type="PANTHER" id="PTHR34595">
    <property type="entry name" value="BLR5612 PROTEIN"/>
    <property type="match status" value="1"/>
</dbReference>
<comment type="caution">
    <text evidence="2">The sequence shown here is derived from an EMBL/GenBank/DDBJ whole genome shotgun (WGS) entry which is preliminary data.</text>
</comment>
<evidence type="ECO:0000313" key="3">
    <source>
        <dbReference type="Proteomes" id="UP000317355"/>
    </source>
</evidence>
<dbReference type="EMBL" id="VMRY01000109">
    <property type="protein sequence ID" value="TVT50133.1"/>
    <property type="molecule type" value="Genomic_DNA"/>
</dbReference>
<dbReference type="Proteomes" id="UP000317355">
    <property type="component" value="Unassembled WGS sequence"/>
</dbReference>
<proteinExistence type="predicted"/>
<protein>
    <submittedName>
        <fullName evidence="2">Alpha-E domain-containing protein</fullName>
    </submittedName>
</protein>
<accession>A0A558CMY1</accession>
<dbReference type="InterPro" id="IPR007296">
    <property type="entry name" value="DUF403"/>
</dbReference>
<organism evidence="2 3">
    <name type="scientific">Sedimenticola thiotaurini</name>
    <dbReference type="NCBI Taxonomy" id="1543721"/>
    <lineage>
        <taxon>Bacteria</taxon>
        <taxon>Pseudomonadati</taxon>
        <taxon>Pseudomonadota</taxon>
        <taxon>Gammaproteobacteria</taxon>
        <taxon>Chromatiales</taxon>
        <taxon>Sedimenticolaceae</taxon>
        <taxon>Sedimenticola</taxon>
    </lineage>
</organism>
<evidence type="ECO:0000259" key="1">
    <source>
        <dbReference type="Pfam" id="PF04168"/>
    </source>
</evidence>
<gene>
    <name evidence="2" type="ORF">FHK82_16535</name>
</gene>
<dbReference type="PANTHER" id="PTHR34595:SF7">
    <property type="entry name" value="SLL1039 PROTEIN"/>
    <property type="match status" value="1"/>
</dbReference>
<dbReference type="InterPro" id="IPR051680">
    <property type="entry name" value="ATP-dep_Glu-Cys_Ligase-2"/>
</dbReference>
<reference evidence="2 3" key="1">
    <citation type="submission" date="2019-07" db="EMBL/GenBank/DDBJ databases">
        <title>The pathways for chlorine oxyanion respiration interact through the shared metabolite chlorate.</title>
        <authorList>
            <person name="Barnum T.P."/>
            <person name="Cheng Y."/>
            <person name="Hill K.A."/>
            <person name="Lucas L.N."/>
            <person name="Carlson H.K."/>
            <person name="Coates J.D."/>
        </authorList>
    </citation>
    <scope>NUCLEOTIDE SEQUENCE [LARGE SCALE GENOMIC DNA]</scope>
    <source>
        <strain evidence="2">BK-3</strain>
    </source>
</reference>